<dbReference type="RefSeq" id="XP_056515987.1">
    <property type="nucleotide sequence ID" value="XM_056651137.1"/>
</dbReference>
<protein>
    <recommendedName>
        <fullName evidence="3">Leucine-rich repeat domain-containing protein</fullName>
    </recommendedName>
</protein>
<dbReference type="Proteomes" id="UP001141434">
    <property type="component" value="Unassembled WGS sequence"/>
</dbReference>
<evidence type="ECO:0000313" key="4">
    <source>
        <dbReference type="EMBL" id="KAJ5114794.1"/>
    </source>
</evidence>
<dbReference type="Pfam" id="PF24969">
    <property type="entry name" value="LRR_15"/>
    <property type="match status" value="1"/>
</dbReference>
<gene>
    <name evidence="4" type="ORF">NUU61_000553</name>
</gene>
<dbReference type="AlphaFoldDB" id="A0A9W9KPU9"/>
<evidence type="ECO:0000256" key="1">
    <source>
        <dbReference type="SAM" id="MobiDB-lite"/>
    </source>
</evidence>
<dbReference type="GeneID" id="81390305"/>
<reference evidence="4" key="1">
    <citation type="submission" date="2022-11" db="EMBL/GenBank/DDBJ databases">
        <authorList>
            <person name="Petersen C."/>
        </authorList>
    </citation>
    <scope>NUCLEOTIDE SEQUENCE</scope>
    <source>
        <strain evidence="4">IBT 34128</strain>
    </source>
</reference>
<organism evidence="4 5">
    <name type="scientific">Penicillium alfredii</name>
    <dbReference type="NCBI Taxonomy" id="1506179"/>
    <lineage>
        <taxon>Eukaryota</taxon>
        <taxon>Fungi</taxon>
        <taxon>Dikarya</taxon>
        <taxon>Ascomycota</taxon>
        <taxon>Pezizomycotina</taxon>
        <taxon>Eurotiomycetes</taxon>
        <taxon>Eurotiomycetidae</taxon>
        <taxon>Eurotiales</taxon>
        <taxon>Aspergillaceae</taxon>
        <taxon>Penicillium</taxon>
    </lineage>
</organism>
<sequence>MFAKLPTEILLLILDLVGTKNDWLSLARSCRSLYEWMIPMLYTSIDTPCLCVGSHRALVHTLLLYPELAQSVRHLKLGKLPYDTDRKVFELHRHEHYESPESIRRLHNAVQNLSHRGWEETQWIEDLDSGEHRDPWLAVLLYLVPNIETLELFWGGTGTRYSEWVLTRASKQSRPFDSQRAFQSLHTAVIKVLDDEGLGFKLPRVAPFFRFPSMHTFKGQLMTDFYLEHNILPPNSSPITHLELAQSSGETGFIDLIAPCTNLRTFKFTQQEDDVSMYDYTKHYFRTLAPTELRKALALKKDTLESMEVSFYRRTSYFGGTYSEDWIGSMADFRMLRNVHIRAPNFLGIGHSGDKHNPVPRVPLIEFLPGSLETLWVSDIEPWAESIMMRELLELVHAVGEMFPHLRAIDVEAEKWQRLDMSETDMDACVESYPDYLHLLRPEVIQLTEELRTVCHERGIEFHVRVTAVEARFDDYDDTMLFGRYSDTESEDEDNGEDDNEAGEA</sequence>
<keyword evidence="5" id="KW-1185">Reference proteome</keyword>
<evidence type="ECO:0000259" key="3">
    <source>
        <dbReference type="Pfam" id="PF24969"/>
    </source>
</evidence>
<name>A0A9W9KPU9_9EURO</name>
<evidence type="ECO:0000313" key="5">
    <source>
        <dbReference type="Proteomes" id="UP001141434"/>
    </source>
</evidence>
<comment type="caution">
    <text evidence="4">The sequence shown here is derived from an EMBL/GenBank/DDBJ whole genome shotgun (WGS) entry which is preliminary data.</text>
</comment>
<dbReference type="EMBL" id="JAPMSZ010000001">
    <property type="protein sequence ID" value="KAJ5114794.1"/>
    <property type="molecule type" value="Genomic_DNA"/>
</dbReference>
<feature type="region of interest" description="Disordered" evidence="1">
    <location>
        <begin position="484"/>
        <end position="505"/>
    </location>
</feature>
<dbReference type="InterPro" id="IPR056867">
    <property type="entry name" value="LRR_15"/>
</dbReference>
<evidence type="ECO:0000256" key="2">
    <source>
        <dbReference type="SAM" id="SignalP"/>
    </source>
</evidence>
<feature type="chain" id="PRO_5040998981" description="Leucine-rich repeat domain-containing protein" evidence="2">
    <location>
        <begin position="20"/>
        <end position="505"/>
    </location>
</feature>
<reference evidence="4" key="2">
    <citation type="journal article" date="2023" name="IMA Fungus">
        <title>Comparative genomic study of the Penicillium genus elucidates a diverse pangenome and 15 lateral gene transfer events.</title>
        <authorList>
            <person name="Petersen C."/>
            <person name="Sorensen T."/>
            <person name="Nielsen M.R."/>
            <person name="Sondergaard T.E."/>
            <person name="Sorensen J.L."/>
            <person name="Fitzpatrick D.A."/>
            <person name="Frisvad J.C."/>
            <person name="Nielsen K.L."/>
        </authorList>
    </citation>
    <scope>NUCLEOTIDE SEQUENCE</scope>
    <source>
        <strain evidence="4">IBT 34128</strain>
    </source>
</reference>
<feature type="domain" description="Leucine-rich repeat" evidence="3">
    <location>
        <begin position="57"/>
        <end position="414"/>
    </location>
</feature>
<accession>A0A9W9KPU9</accession>
<proteinExistence type="predicted"/>
<feature type="compositionally biased region" description="Acidic residues" evidence="1">
    <location>
        <begin position="488"/>
        <end position="505"/>
    </location>
</feature>
<feature type="signal peptide" evidence="2">
    <location>
        <begin position="1"/>
        <end position="19"/>
    </location>
</feature>
<dbReference type="OrthoDB" id="2520703at2759"/>
<keyword evidence="2" id="KW-0732">Signal</keyword>